<organism evidence="4 5">
    <name type="scientific">Bisbaumannia pacifica</name>
    <dbReference type="NCBI Taxonomy" id="77098"/>
    <lineage>
        <taxon>Bacteria</taxon>
        <taxon>Pseudomonadati</taxon>
        <taxon>Pseudomonadota</taxon>
        <taxon>Gammaproteobacteria</taxon>
        <taxon>Oceanospirillales</taxon>
        <taxon>Halomonadaceae</taxon>
        <taxon>Bisbaumannia</taxon>
    </lineage>
</organism>
<dbReference type="SMART" id="SM00749">
    <property type="entry name" value="BON"/>
    <property type="match status" value="2"/>
</dbReference>
<dbReference type="PROSITE" id="PS51257">
    <property type="entry name" value="PROKAR_LIPOPROTEIN"/>
    <property type="match status" value="1"/>
</dbReference>
<dbReference type="Pfam" id="PF04972">
    <property type="entry name" value="BON"/>
    <property type="match status" value="2"/>
</dbReference>
<keyword evidence="1 2" id="KW-0732">Signal</keyword>
<sequence length="184" mass="20137">MRYPLVTSLLVVAALGLSGCAVNSSGENYSQRTLGAQVEDQSIEFKVKGDLERADARFRDARVMVDSYNGIVLLTGQVPSQELQARATEIASRVRQVRQVHNELAVAANLPLSQRATDTWLTTRVRAHLVADASIDAARLRVITENASVYLMGLVTRAEAERIVASVAEVPGIQRIVKAFEYLD</sequence>
<evidence type="ECO:0000256" key="1">
    <source>
        <dbReference type="ARBA" id="ARBA00022729"/>
    </source>
</evidence>
<evidence type="ECO:0000256" key="2">
    <source>
        <dbReference type="SAM" id="SignalP"/>
    </source>
</evidence>
<accession>A0A510X6I1</accession>
<dbReference type="InterPro" id="IPR051686">
    <property type="entry name" value="Lipoprotein_DolP"/>
</dbReference>
<dbReference type="Gene3D" id="3.30.1340.30">
    <property type="match status" value="1"/>
</dbReference>
<dbReference type="PROSITE" id="PS50914">
    <property type="entry name" value="BON"/>
    <property type="match status" value="2"/>
</dbReference>
<proteinExistence type="predicted"/>
<dbReference type="InterPro" id="IPR014004">
    <property type="entry name" value="Transpt-assoc_nodulatn_dom_bac"/>
</dbReference>
<dbReference type="RefSeq" id="WP_146802302.1">
    <property type="nucleotide sequence ID" value="NZ_BJUK01000011.1"/>
</dbReference>
<comment type="caution">
    <text evidence="4">The sequence shown here is derived from an EMBL/GenBank/DDBJ whole genome shotgun (WGS) entry which is preliminary data.</text>
</comment>
<feature type="chain" id="PRO_5022043568" evidence="2">
    <location>
        <begin position="24"/>
        <end position="184"/>
    </location>
</feature>
<reference evidence="4 5" key="1">
    <citation type="submission" date="2019-07" db="EMBL/GenBank/DDBJ databases">
        <title>Whole genome shotgun sequence of Halomonas pacifica NBRC 102220.</title>
        <authorList>
            <person name="Hosoyama A."/>
            <person name="Uohara A."/>
            <person name="Ohji S."/>
            <person name="Ichikawa N."/>
        </authorList>
    </citation>
    <scope>NUCLEOTIDE SEQUENCE [LARGE SCALE GENOMIC DNA]</scope>
    <source>
        <strain evidence="4 5">NBRC 102220</strain>
    </source>
</reference>
<gene>
    <name evidence="4" type="ORF">HPA02_13210</name>
</gene>
<dbReference type="PANTHER" id="PTHR34606:SF4">
    <property type="entry name" value="OUTER MEMBRANE LIPOPROTEIN DOLP"/>
    <property type="match status" value="1"/>
</dbReference>
<dbReference type="Proteomes" id="UP000321275">
    <property type="component" value="Unassembled WGS sequence"/>
</dbReference>
<evidence type="ECO:0000313" key="4">
    <source>
        <dbReference type="EMBL" id="GEK47038.1"/>
    </source>
</evidence>
<feature type="signal peptide" evidence="2">
    <location>
        <begin position="1"/>
        <end position="23"/>
    </location>
</feature>
<evidence type="ECO:0000313" key="5">
    <source>
        <dbReference type="Proteomes" id="UP000321275"/>
    </source>
</evidence>
<name>A0A510X6I1_9GAMM</name>
<feature type="domain" description="BON" evidence="3">
    <location>
        <begin position="39"/>
        <end position="108"/>
    </location>
</feature>
<dbReference type="PANTHER" id="PTHR34606">
    <property type="entry name" value="BON DOMAIN-CONTAINING PROTEIN"/>
    <property type="match status" value="1"/>
</dbReference>
<feature type="domain" description="BON" evidence="3">
    <location>
        <begin position="117"/>
        <end position="184"/>
    </location>
</feature>
<evidence type="ECO:0000259" key="3">
    <source>
        <dbReference type="PROSITE" id="PS50914"/>
    </source>
</evidence>
<dbReference type="AlphaFoldDB" id="A0A510X6I1"/>
<dbReference type="OrthoDB" id="9783990at2"/>
<dbReference type="InterPro" id="IPR007055">
    <property type="entry name" value="BON_dom"/>
</dbReference>
<protein>
    <submittedName>
        <fullName evidence="4">BON domain-containing protein</fullName>
    </submittedName>
</protein>
<dbReference type="EMBL" id="BJUK01000011">
    <property type="protein sequence ID" value="GEK47038.1"/>
    <property type="molecule type" value="Genomic_DNA"/>
</dbReference>
<keyword evidence="5" id="KW-1185">Reference proteome</keyword>